<keyword evidence="4" id="KW-0325">Glycoprotein</keyword>
<dbReference type="InterPro" id="IPR019819">
    <property type="entry name" value="Carboxylesterase_B_CS"/>
</dbReference>
<dbReference type="GO" id="GO:0052689">
    <property type="term" value="F:carboxylic ester hydrolase activity"/>
    <property type="evidence" value="ECO:0007669"/>
    <property type="project" value="UniProtKB-KW"/>
</dbReference>
<evidence type="ECO:0000259" key="7">
    <source>
        <dbReference type="Pfam" id="PF00135"/>
    </source>
</evidence>
<dbReference type="InterPro" id="IPR029058">
    <property type="entry name" value="AB_hydrolase_fold"/>
</dbReference>
<reference evidence="8 9" key="1">
    <citation type="submission" date="2023-11" db="EMBL/GenBank/DDBJ databases">
        <title>Halocaridina rubra genome assembly.</title>
        <authorList>
            <person name="Smith C."/>
        </authorList>
    </citation>
    <scope>NUCLEOTIDE SEQUENCE [LARGE SCALE GENOMIC DNA]</scope>
    <source>
        <strain evidence="8">EP-1</strain>
        <tissue evidence="8">Whole</tissue>
    </source>
</reference>
<dbReference type="PANTHER" id="PTHR43142:SF1">
    <property type="entry name" value="CARBOXYLIC ESTER HYDROLASE"/>
    <property type="match status" value="1"/>
</dbReference>
<dbReference type="Gene3D" id="3.40.50.1820">
    <property type="entry name" value="alpha/beta hydrolase"/>
    <property type="match status" value="1"/>
</dbReference>
<accession>A0AAN8X2A8</accession>
<dbReference type="EC" id="3.1.1.-" evidence="5"/>
<evidence type="ECO:0000256" key="2">
    <source>
        <dbReference type="ARBA" id="ARBA00022487"/>
    </source>
</evidence>
<evidence type="ECO:0000313" key="8">
    <source>
        <dbReference type="EMBL" id="KAK7072928.1"/>
    </source>
</evidence>
<feature type="domain" description="Carboxylesterase type B" evidence="7">
    <location>
        <begin position="95"/>
        <end position="261"/>
    </location>
</feature>
<comment type="caution">
    <text evidence="8">The sequence shown here is derived from an EMBL/GenBank/DDBJ whole genome shotgun (WGS) entry which is preliminary data.</text>
</comment>
<evidence type="ECO:0000256" key="1">
    <source>
        <dbReference type="ARBA" id="ARBA00005964"/>
    </source>
</evidence>
<dbReference type="Pfam" id="PF00135">
    <property type="entry name" value="COesterase"/>
    <property type="match status" value="2"/>
</dbReference>
<dbReference type="PANTHER" id="PTHR43142">
    <property type="entry name" value="CARBOXYLIC ESTER HYDROLASE"/>
    <property type="match status" value="1"/>
</dbReference>
<feature type="signal peptide" evidence="5">
    <location>
        <begin position="1"/>
        <end position="19"/>
    </location>
</feature>
<name>A0AAN8X2A8_HALRR</name>
<dbReference type="Proteomes" id="UP001381693">
    <property type="component" value="Unassembled WGS sequence"/>
</dbReference>
<keyword evidence="3 5" id="KW-0378">Hydrolase</keyword>
<dbReference type="EMBL" id="JAXCGZ010013301">
    <property type="protein sequence ID" value="KAK7072928.1"/>
    <property type="molecule type" value="Genomic_DNA"/>
</dbReference>
<evidence type="ECO:0000313" key="9">
    <source>
        <dbReference type="Proteomes" id="UP001381693"/>
    </source>
</evidence>
<dbReference type="PROSITE" id="PS00941">
    <property type="entry name" value="CARBOXYLESTERASE_B_2"/>
    <property type="match status" value="1"/>
</dbReference>
<evidence type="ECO:0000256" key="6">
    <source>
        <dbReference type="SAM" id="MobiDB-lite"/>
    </source>
</evidence>
<dbReference type="PROSITE" id="PS00122">
    <property type="entry name" value="CARBOXYLESTERASE_B_1"/>
    <property type="match status" value="1"/>
</dbReference>
<feature type="region of interest" description="Disordered" evidence="6">
    <location>
        <begin position="86"/>
        <end position="105"/>
    </location>
</feature>
<organism evidence="8 9">
    <name type="scientific">Halocaridina rubra</name>
    <name type="common">Hawaiian red shrimp</name>
    <dbReference type="NCBI Taxonomy" id="373956"/>
    <lineage>
        <taxon>Eukaryota</taxon>
        <taxon>Metazoa</taxon>
        <taxon>Ecdysozoa</taxon>
        <taxon>Arthropoda</taxon>
        <taxon>Crustacea</taxon>
        <taxon>Multicrustacea</taxon>
        <taxon>Malacostraca</taxon>
        <taxon>Eumalacostraca</taxon>
        <taxon>Eucarida</taxon>
        <taxon>Decapoda</taxon>
        <taxon>Pleocyemata</taxon>
        <taxon>Caridea</taxon>
        <taxon>Atyoidea</taxon>
        <taxon>Atyidae</taxon>
        <taxon>Halocaridina</taxon>
    </lineage>
</organism>
<feature type="domain" description="Carboxylesterase type B" evidence="7">
    <location>
        <begin position="23"/>
        <end position="65"/>
    </location>
</feature>
<comment type="similarity">
    <text evidence="1 5">Belongs to the type-B carboxylesterase/lipase family.</text>
</comment>
<evidence type="ECO:0000256" key="4">
    <source>
        <dbReference type="ARBA" id="ARBA00023180"/>
    </source>
</evidence>
<proteinExistence type="inferred from homology"/>
<dbReference type="AlphaFoldDB" id="A0AAN8X2A8"/>
<evidence type="ECO:0000256" key="5">
    <source>
        <dbReference type="RuleBase" id="RU361235"/>
    </source>
</evidence>
<sequence length="261" mass="28738">MYLEALCLLFGFWSTLSLGENVPVITTEQGKLSGISEEAYDGTPFNSYYAIPFAQPPLGELRFKRLNELVQTELLIQPILTNLSERDELGDGTRDPQPPSTWTGVRKRSSLASPCVQVPFGHMLAGVKLPPEELVGDEDCLYLNVFTPKGAQTRDDIPVMVYIHGGGFFAGGAFEYLPHVLLSRDIILVVIQYRLGFLGFLSTEDSIIPGNYGLKDQIAALQWVQKNIKHFGGNPKKVTIFGESAGAASVHYHMFSPKSEG</sequence>
<gene>
    <name evidence="8" type="primary">CES5A_7</name>
    <name evidence="8" type="ORF">SK128_012365</name>
</gene>
<dbReference type="InterPro" id="IPR002018">
    <property type="entry name" value="CarbesteraseB"/>
</dbReference>
<evidence type="ECO:0000256" key="3">
    <source>
        <dbReference type="ARBA" id="ARBA00022801"/>
    </source>
</evidence>
<dbReference type="InterPro" id="IPR019826">
    <property type="entry name" value="Carboxylesterase_B_AS"/>
</dbReference>
<keyword evidence="9" id="KW-1185">Reference proteome</keyword>
<keyword evidence="5" id="KW-0732">Signal</keyword>
<feature type="chain" id="PRO_5042672473" description="Carboxylic ester hydrolase" evidence="5">
    <location>
        <begin position="20"/>
        <end position="261"/>
    </location>
</feature>
<dbReference type="SUPFAM" id="SSF53474">
    <property type="entry name" value="alpha/beta-Hydrolases"/>
    <property type="match status" value="2"/>
</dbReference>
<keyword evidence="2" id="KW-0719">Serine esterase</keyword>
<protein>
    <recommendedName>
        <fullName evidence="5">Carboxylic ester hydrolase</fullName>
        <ecNumber evidence="5">3.1.1.-</ecNumber>
    </recommendedName>
</protein>